<dbReference type="EMBL" id="JBEYBF010000043">
    <property type="protein sequence ID" value="MEU1956716.1"/>
    <property type="molecule type" value="Genomic_DNA"/>
</dbReference>
<dbReference type="SUPFAM" id="SSF89796">
    <property type="entry name" value="CoA-transferase family III (CaiB/BaiF)"/>
    <property type="match status" value="2"/>
</dbReference>
<keyword evidence="3" id="KW-1185">Reference proteome</keyword>
<comment type="caution">
    <text evidence="2">The sequence shown here is derived from an EMBL/GenBank/DDBJ whole genome shotgun (WGS) entry which is preliminary data.</text>
</comment>
<protein>
    <submittedName>
        <fullName evidence="2">CoA transferase</fullName>
        <ecNumber evidence="2">2.8.3.-</ecNumber>
    </submittedName>
</protein>
<organism evidence="2 3">
    <name type="scientific">Nocardia rhamnosiphila</name>
    <dbReference type="NCBI Taxonomy" id="426716"/>
    <lineage>
        <taxon>Bacteria</taxon>
        <taxon>Bacillati</taxon>
        <taxon>Actinomycetota</taxon>
        <taxon>Actinomycetes</taxon>
        <taxon>Mycobacteriales</taxon>
        <taxon>Nocardiaceae</taxon>
        <taxon>Nocardia</taxon>
    </lineage>
</organism>
<dbReference type="GO" id="GO:0016740">
    <property type="term" value="F:transferase activity"/>
    <property type="evidence" value="ECO:0007669"/>
    <property type="project" value="UniProtKB-KW"/>
</dbReference>
<dbReference type="PANTHER" id="PTHR48207">
    <property type="entry name" value="SUCCINATE--HYDROXYMETHYLGLUTARATE COA-TRANSFERASE"/>
    <property type="match status" value="1"/>
</dbReference>
<keyword evidence="1 2" id="KW-0808">Transferase</keyword>
<proteinExistence type="predicted"/>
<dbReference type="InterPro" id="IPR050483">
    <property type="entry name" value="CoA-transferase_III_domain"/>
</dbReference>
<dbReference type="Pfam" id="PF02515">
    <property type="entry name" value="CoA_transf_3"/>
    <property type="match status" value="2"/>
</dbReference>
<dbReference type="RefSeq" id="WP_356959176.1">
    <property type="nucleotide sequence ID" value="NZ_JBEYBD010000025.1"/>
</dbReference>
<dbReference type="Gene3D" id="3.40.50.10540">
    <property type="entry name" value="Crotonobetainyl-coa:carnitine coa-transferase, domain 1"/>
    <property type="match status" value="3"/>
</dbReference>
<dbReference type="InterPro" id="IPR003673">
    <property type="entry name" value="CoA-Trfase_fam_III"/>
</dbReference>
<evidence type="ECO:0000313" key="3">
    <source>
        <dbReference type="Proteomes" id="UP001550628"/>
    </source>
</evidence>
<dbReference type="InterPro" id="IPR023606">
    <property type="entry name" value="CoA-Trfase_III_dom_1_sf"/>
</dbReference>
<sequence>MNAPMIEVVPSSLLLAGVEVLELSSSVAGAYAGRLLAAMGARVRRMGPPLELGASADALPLVEAWLHQGKEETPLRVAPPLAELTAGTQLIIAERDSVDAEFATFVETVNSYASALHHAPVIVGVRRGALAENTLAANALTSSAWSGMSWSMGDADKVPLSLPFDLADYQAAIQACAAGLVGVLADPAQQSLRSVDVAGRDVLAYYTGMITTNFIPYERPWCRDGARPPGSAGVYPASIFACRDGHVVFMCRSQREWDILLEAMGSPEWSKDPRFSDPRVVARLYADEADQYLVPWIAGKTKQELMDFGRRHGLPVAPVRTVAQALDDPQFEHRHFLTDQPTDGKSIRVPSQPWKLRQLDAVGDSESSRTRCWPVDGARTSNATEMFTGLRVLDLSWVWSGPLTTSILADLGADVIKVEHSDHLDTGRMRGKARRNGVEVDGPEYEATPYFNQMNHGKRSITVDLKHPRAREILLDLVEHCDIVVENMRPGVLDRLGIGYEQFAARNPAVVMLSMSMAGQTGPLSDMKGYAGIMAAMSGLESLIGYDEDHLVGSLAPALGDPNAAGHAMCVLLASLYRRRETGRGVWIDLSQIEALLSVLGAPVIESQLPDGVAVPVNRHPHFAPHGHFQCAGFDEWVAIAIRTDQEWNSLVELAAGSPLAAREEWRDGPKRLVARQEVEAALEQWTSEHDRDALVAALLGRGIAAAPVCSFEDLVASEWKRDRRLTVDVAHPYLGETEVFTVPWRFGGQNPGVALPAPLLGADTEPVLRKLLTMSPEEIKKLQDDSVLR</sequence>
<reference evidence="2 3" key="1">
    <citation type="submission" date="2024-06" db="EMBL/GenBank/DDBJ databases">
        <title>The Natural Products Discovery Center: Release of the First 8490 Sequenced Strains for Exploring Actinobacteria Biosynthetic Diversity.</title>
        <authorList>
            <person name="Kalkreuter E."/>
            <person name="Kautsar S.A."/>
            <person name="Yang D."/>
            <person name="Bader C.D."/>
            <person name="Teijaro C.N."/>
            <person name="Fluegel L."/>
            <person name="Davis C.M."/>
            <person name="Simpson J.R."/>
            <person name="Lauterbach L."/>
            <person name="Steele A.D."/>
            <person name="Gui C."/>
            <person name="Meng S."/>
            <person name="Li G."/>
            <person name="Viehrig K."/>
            <person name="Ye F."/>
            <person name="Su P."/>
            <person name="Kiefer A.F."/>
            <person name="Nichols A."/>
            <person name="Cepeda A.J."/>
            <person name="Yan W."/>
            <person name="Fan B."/>
            <person name="Jiang Y."/>
            <person name="Adhikari A."/>
            <person name="Zheng C.-J."/>
            <person name="Schuster L."/>
            <person name="Cowan T.M."/>
            <person name="Smanski M.J."/>
            <person name="Chevrette M.G."/>
            <person name="De Carvalho L.P.S."/>
            <person name="Shen B."/>
        </authorList>
    </citation>
    <scope>NUCLEOTIDE SEQUENCE [LARGE SCALE GENOMIC DNA]</scope>
    <source>
        <strain evidence="2 3">NPDC019708</strain>
    </source>
</reference>
<gene>
    <name evidence="2" type="ORF">ABZ510_33315</name>
</gene>
<evidence type="ECO:0000256" key="1">
    <source>
        <dbReference type="ARBA" id="ARBA00022679"/>
    </source>
</evidence>
<dbReference type="InterPro" id="IPR044855">
    <property type="entry name" value="CoA-Trfase_III_dom3_sf"/>
</dbReference>
<evidence type="ECO:0000313" key="2">
    <source>
        <dbReference type="EMBL" id="MEU1956716.1"/>
    </source>
</evidence>
<name>A0ABV2X0W4_9NOCA</name>
<dbReference type="PANTHER" id="PTHR48207:SF3">
    <property type="entry name" value="SUCCINATE--HYDROXYMETHYLGLUTARATE COA-TRANSFERASE"/>
    <property type="match status" value="1"/>
</dbReference>
<accession>A0ABV2X0W4</accession>
<dbReference type="Proteomes" id="UP001550628">
    <property type="component" value="Unassembled WGS sequence"/>
</dbReference>
<dbReference type="Gene3D" id="3.30.1540.10">
    <property type="entry name" value="formyl-coa transferase, domain 3"/>
    <property type="match status" value="2"/>
</dbReference>
<dbReference type="EC" id="2.8.3.-" evidence="2"/>